<proteinExistence type="predicted"/>
<reference evidence="1 2" key="1">
    <citation type="submission" date="2016-05" db="EMBL/GenBank/DDBJ databases">
        <title>Draft genome sequence of Moraxella nonliquefaciens CCUG 348T.</title>
        <authorList>
            <person name="Salva-Serra F."/>
            <person name="Engstrom-Jakobsson H."/>
            <person name="Thorell K."/>
            <person name="Gonzales-Siles L."/>
            <person name="Karlsson R."/>
            <person name="Boulund F."/>
            <person name="Engstrand L."/>
            <person name="Kristiansson E."/>
            <person name="Moore E."/>
        </authorList>
    </citation>
    <scope>NUCLEOTIDE SEQUENCE [LARGE SCALE GENOMIC DNA]</scope>
    <source>
        <strain evidence="1 2">CCUG 348</strain>
    </source>
</reference>
<sequence length="60" mass="6586">MYHLWCILPKSKGCFPLQVNLILHLIPIKLITNNTIDMIILGDIISGDVGCDECASSMLG</sequence>
<organism evidence="1 2">
    <name type="scientific">Moraxella nonliquefaciens</name>
    <dbReference type="NCBI Taxonomy" id="478"/>
    <lineage>
        <taxon>Bacteria</taxon>
        <taxon>Pseudomonadati</taxon>
        <taxon>Pseudomonadota</taxon>
        <taxon>Gammaproteobacteria</taxon>
        <taxon>Moraxellales</taxon>
        <taxon>Moraxellaceae</taxon>
        <taxon>Moraxella</taxon>
    </lineage>
</organism>
<accession>A0A1B8QH96</accession>
<dbReference type="Proteomes" id="UP000092575">
    <property type="component" value="Unassembled WGS sequence"/>
</dbReference>
<name>A0A1B8QH96_MORNO</name>
<evidence type="ECO:0000313" key="2">
    <source>
        <dbReference type="Proteomes" id="UP000092575"/>
    </source>
</evidence>
<evidence type="ECO:0000313" key="1">
    <source>
        <dbReference type="EMBL" id="OBX82487.1"/>
    </source>
</evidence>
<protein>
    <submittedName>
        <fullName evidence="1">Uncharacterized protein</fullName>
    </submittedName>
</protein>
<comment type="caution">
    <text evidence="1">The sequence shown here is derived from an EMBL/GenBank/DDBJ whole genome shotgun (WGS) entry which is preliminary data.</text>
</comment>
<dbReference type="AlphaFoldDB" id="A0A1B8QH96"/>
<gene>
    <name evidence="1" type="ORF">A7456_07035</name>
</gene>
<dbReference type="EMBL" id="LXTW01000037">
    <property type="protein sequence ID" value="OBX82487.1"/>
    <property type="molecule type" value="Genomic_DNA"/>
</dbReference>